<feature type="binding site" evidence="4">
    <location>
        <begin position="66"/>
        <end position="69"/>
    </location>
    <ligand>
        <name>GTP</name>
        <dbReference type="ChEBI" id="CHEBI:37565"/>
    </ligand>
</feature>
<dbReference type="InterPro" id="IPR053931">
    <property type="entry name" value="RapZ_C"/>
</dbReference>
<proteinExistence type="inferred from homology"/>
<evidence type="ECO:0000313" key="8">
    <source>
        <dbReference type="Proteomes" id="UP000060016"/>
    </source>
</evidence>
<evidence type="ECO:0000256" key="2">
    <source>
        <dbReference type="ARBA" id="ARBA00022840"/>
    </source>
</evidence>
<dbReference type="GO" id="GO:0005525">
    <property type="term" value="F:GTP binding"/>
    <property type="evidence" value="ECO:0007669"/>
    <property type="project" value="UniProtKB-UniRule"/>
</dbReference>
<keyword evidence="2 4" id="KW-0067">ATP-binding</keyword>
<dbReference type="InterPro" id="IPR027417">
    <property type="entry name" value="P-loop_NTPase"/>
</dbReference>
<evidence type="ECO:0000256" key="4">
    <source>
        <dbReference type="HAMAP-Rule" id="MF_00636"/>
    </source>
</evidence>
<feature type="domain" description="RapZ-like N-terminal" evidence="5">
    <location>
        <begin position="11"/>
        <end position="159"/>
    </location>
</feature>
<dbReference type="STRING" id="156976.AK829_03130"/>
<dbReference type="SUPFAM" id="SSF52540">
    <property type="entry name" value="P-loop containing nucleoside triphosphate hydrolases"/>
    <property type="match status" value="1"/>
</dbReference>
<dbReference type="Proteomes" id="UP000060016">
    <property type="component" value="Chromosome"/>
</dbReference>
<dbReference type="PIRSF" id="PIRSF005052">
    <property type="entry name" value="P-loopkin"/>
    <property type="match status" value="1"/>
</dbReference>
<dbReference type="PANTHER" id="PTHR30448">
    <property type="entry name" value="RNASE ADAPTER PROTEIN RAPZ"/>
    <property type="match status" value="1"/>
</dbReference>
<dbReference type="EMBL" id="CP012342">
    <property type="protein sequence ID" value="AKV58326.1"/>
    <property type="molecule type" value="Genomic_DNA"/>
</dbReference>
<evidence type="ECO:0000256" key="3">
    <source>
        <dbReference type="ARBA" id="ARBA00023134"/>
    </source>
</evidence>
<feature type="domain" description="RapZ C-terminal" evidence="6">
    <location>
        <begin position="170"/>
        <end position="290"/>
    </location>
</feature>
<name>A0A0K1RAW0_9CORY</name>
<dbReference type="Pfam" id="PF22740">
    <property type="entry name" value="PapZ_C"/>
    <property type="match status" value="1"/>
</dbReference>
<accession>A0A0K1RAW0</accession>
<dbReference type="PATRIC" id="fig|156976.3.peg.617"/>
<dbReference type="InterPro" id="IPR005337">
    <property type="entry name" value="RapZ-like"/>
</dbReference>
<dbReference type="PANTHER" id="PTHR30448:SF0">
    <property type="entry name" value="RNASE ADAPTER PROTEIN RAPZ"/>
    <property type="match status" value="1"/>
</dbReference>
<keyword evidence="8" id="KW-1185">Reference proteome</keyword>
<keyword evidence="3 4" id="KW-0342">GTP-binding</keyword>
<keyword evidence="1 4" id="KW-0547">Nucleotide-binding</keyword>
<organism evidence="7 8">
    <name type="scientific">Corynebacterium riegelii</name>
    <dbReference type="NCBI Taxonomy" id="156976"/>
    <lineage>
        <taxon>Bacteria</taxon>
        <taxon>Bacillati</taxon>
        <taxon>Actinomycetota</taxon>
        <taxon>Actinomycetes</taxon>
        <taxon>Mycobacteriales</taxon>
        <taxon>Corynebacteriaceae</taxon>
        <taxon>Corynebacterium</taxon>
    </lineage>
</organism>
<protein>
    <submittedName>
        <fullName evidence="7">GlmZ(SRNA)-inactivating NTPase</fullName>
    </submittedName>
</protein>
<evidence type="ECO:0000313" key="7">
    <source>
        <dbReference type="EMBL" id="AKV58326.1"/>
    </source>
</evidence>
<dbReference type="Pfam" id="PF03668">
    <property type="entry name" value="RapZ-like_N"/>
    <property type="match status" value="1"/>
</dbReference>
<evidence type="ECO:0000256" key="1">
    <source>
        <dbReference type="ARBA" id="ARBA00022741"/>
    </source>
</evidence>
<dbReference type="KEGG" id="crie:AK829_03130"/>
<evidence type="ECO:0000259" key="6">
    <source>
        <dbReference type="Pfam" id="PF22740"/>
    </source>
</evidence>
<dbReference type="RefSeq" id="WP_052204171.1">
    <property type="nucleotide sequence ID" value="NZ_CAMYAJ010000005.1"/>
</dbReference>
<dbReference type="AlphaFoldDB" id="A0A0K1RAW0"/>
<dbReference type="InterPro" id="IPR053930">
    <property type="entry name" value="RapZ-like_N"/>
</dbReference>
<sequence>MGHMRENIRPVIITGLSGGGLSTAAKVFEDKGFFVSQNLPPQLILELVDLAAAEDSPVERLAVVTDVRADDFNGSMVETVDVLKERGYSPFVLFLEARDDVLIRRFDSVRRTHPLQGDDTLSTGIEREREMLEEMRNRADVIIDTSNLSVHDLRRAVEASVGELPADRQHVTLESFGFKHGSPRDADIVVDVRFLPNPYWIEELREYRGVDKPVADYVLSQPGATEYVDNFVSLLTSTLAGYRHEGKDFITVGVGCTGGHHRSVAVSEAIGKRLRQQGNVDVSVIHRDLERH</sequence>
<dbReference type="HAMAP" id="MF_00636">
    <property type="entry name" value="RapZ_like"/>
    <property type="match status" value="1"/>
</dbReference>
<comment type="caution">
    <text evidence="4">Lacks conserved residue(s) required for the propagation of feature annotation.</text>
</comment>
<reference evidence="7 8" key="1">
    <citation type="submission" date="2015-08" db="EMBL/GenBank/DDBJ databases">
        <authorList>
            <person name="Babu N.S."/>
            <person name="Beckwith C.J."/>
            <person name="Beseler K.G."/>
            <person name="Brison A."/>
            <person name="Carone J.V."/>
            <person name="Caskin T.P."/>
            <person name="Diamond M."/>
            <person name="Durham M.E."/>
            <person name="Foxe J.M."/>
            <person name="Go M."/>
            <person name="Henderson B.A."/>
            <person name="Jones I.B."/>
            <person name="McGettigan J.A."/>
            <person name="Micheletti S.J."/>
            <person name="Nasrallah M.E."/>
            <person name="Ortiz D."/>
            <person name="Piller C.R."/>
            <person name="Privatt S.R."/>
            <person name="Schneider S.L."/>
            <person name="Sharp S."/>
            <person name="Smith T.C."/>
            <person name="Stanton J.D."/>
            <person name="Ullery H.E."/>
            <person name="Wilson R.J."/>
            <person name="Serrano M.G."/>
            <person name="Buck G."/>
            <person name="Lee V."/>
            <person name="Wang Y."/>
            <person name="Carvalho R."/>
            <person name="Voegtly L."/>
            <person name="Shi R."/>
            <person name="Duckworth R."/>
            <person name="Johnson A."/>
            <person name="Loviza R."/>
            <person name="Walstead R."/>
            <person name="Shah Z."/>
            <person name="Kiflezghi M."/>
            <person name="Wade K."/>
            <person name="Ball S.L."/>
            <person name="Bradley K.W."/>
            <person name="Asai D.J."/>
            <person name="Bowman C.A."/>
            <person name="Russell D.A."/>
            <person name="Pope W.H."/>
            <person name="Jacobs-Sera D."/>
            <person name="Hendrix R.W."/>
            <person name="Hatfull G.F."/>
        </authorList>
    </citation>
    <scope>NUCLEOTIDE SEQUENCE [LARGE SCALE GENOMIC DNA]</scope>
    <source>
        <strain evidence="7 8">PUDD_83A45</strain>
    </source>
</reference>
<dbReference type="NCBIfam" id="NF003828">
    <property type="entry name" value="PRK05416.1"/>
    <property type="match status" value="1"/>
</dbReference>
<evidence type="ECO:0000259" key="5">
    <source>
        <dbReference type="Pfam" id="PF03668"/>
    </source>
</evidence>
<gene>
    <name evidence="7" type="ORF">AK829_03130</name>
</gene>
<dbReference type="GO" id="GO:0005524">
    <property type="term" value="F:ATP binding"/>
    <property type="evidence" value="ECO:0007669"/>
    <property type="project" value="UniProtKB-UniRule"/>
</dbReference>